<protein>
    <submittedName>
        <fullName evidence="1">Uncharacterized protein</fullName>
    </submittedName>
</protein>
<evidence type="ECO:0000313" key="2">
    <source>
        <dbReference type="Proteomes" id="UP000479710"/>
    </source>
</evidence>
<dbReference type="EMBL" id="SPHZ02000008">
    <property type="protein sequence ID" value="KAF0901542.1"/>
    <property type="molecule type" value="Genomic_DNA"/>
</dbReference>
<dbReference type="AlphaFoldDB" id="A0A6G1CN08"/>
<proteinExistence type="predicted"/>
<sequence>MFALGWFPIKPGSGDDVLLGHASDRFLRAVDRGSTIGVTVEVSNSRSPNTPGWWKPSPR</sequence>
<evidence type="ECO:0000313" key="1">
    <source>
        <dbReference type="EMBL" id="KAF0901542.1"/>
    </source>
</evidence>
<keyword evidence="2" id="KW-1185">Reference proteome</keyword>
<accession>A0A6G1CN08</accession>
<dbReference type="Proteomes" id="UP000479710">
    <property type="component" value="Unassembled WGS sequence"/>
</dbReference>
<name>A0A6G1CN08_9ORYZ</name>
<reference evidence="1 2" key="1">
    <citation type="submission" date="2019-11" db="EMBL/GenBank/DDBJ databases">
        <title>Whole genome sequence of Oryza granulata.</title>
        <authorList>
            <person name="Li W."/>
        </authorList>
    </citation>
    <scope>NUCLEOTIDE SEQUENCE [LARGE SCALE GENOMIC DNA]</scope>
    <source>
        <strain evidence="2">cv. Menghai</strain>
        <tissue evidence="1">Leaf</tissue>
    </source>
</reference>
<comment type="caution">
    <text evidence="1">The sequence shown here is derived from an EMBL/GenBank/DDBJ whole genome shotgun (WGS) entry which is preliminary data.</text>
</comment>
<organism evidence="1 2">
    <name type="scientific">Oryza meyeriana var. granulata</name>
    <dbReference type="NCBI Taxonomy" id="110450"/>
    <lineage>
        <taxon>Eukaryota</taxon>
        <taxon>Viridiplantae</taxon>
        <taxon>Streptophyta</taxon>
        <taxon>Embryophyta</taxon>
        <taxon>Tracheophyta</taxon>
        <taxon>Spermatophyta</taxon>
        <taxon>Magnoliopsida</taxon>
        <taxon>Liliopsida</taxon>
        <taxon>Poales</taxon>
        <taxon>Poaceae</taxon>
        <taxon>BOP clade</taxon>
        <taxon>Oryzoideae</taxon>
        <taxon>Oryzeae</taxon>
        <taxon>Oryzinae</taxon>
        <taxon>Oryza</taxon>
        <taxon>Oryza meyeriana</taxon>
    </lineage>
</organism>
<gene>
    <name evidence="1" type="ORF">E2562_003520</name>
</gene>